<dbReference type="Pfam" id="PF01546">
    <property type="entry name" value="Peptidase_M20"/>
    <property type="match status" value="1"/>
</dbReference>
<dbReference type="EC" id="3.5.1.18" evidence="3"/>
<dbReference type="NCBIfam" id="TIGR01900">
    <property type="entry name" value="dapE-gram_pos"/>
    <property type="match status" value="1"/>
</dbReference>
<evidence type="ECO:0000313" key="5">
    <source>
        <dbReference type="EMBL" id="KFI68234.1"/>
    </source>
</evidence>
<dbReference type="SUPFAM" id="SSF55031">
    <property type="entry name" value="Bacterial exopeptidase dimerisation domain"/>
    <property type="match status" value="1"/>
</dbReference>
<keyword evidence="6" id="KW-1185">Reference proteome</keyword>
<dbReference type="Pfam" id="PF07687">
    <property type="entry name" value="M20_dimer"/>
    <property type="match status" value="1"/>
</dbReference>
<evidence type="ECO:0000256" key="2">
    <source>
        <dbReference type="ARBA" id="ARBA00022801"/>
    </source>
</evidence>
<dbReference type="GO" id="GO:0006526">
    <property type="term" value="P:L-arginine biosynthetic process"/>
    <property type="evidence" value="ECO:0007669"/>
    <property type="project" value="TreeGrafter"/>
</dbReference>
<evidence type="ECO:0000259" key="4">
    <source>
        <dbReference type="Pfam" id="PF07687"/>
    </source>
</evidence>
<dbReference type="PANTHER" id="PTHR43808">
    <property type="entry name" value="ACETYLORNITHINE DEACETYLASE"/>
    <property type="match status" value="1"/>
</dbReference>
<accession>A0A087BB34</accession>
<dbReference type="InterPro" id="IPR050072">
    <property type="entry name" value="Peptidase_M20A"/>
</dbReference>
<feature type="domain" description="Peptidase M20 dimerisation" evidence="4">
    <location>
        <begin position="226"/>
        <end position="318"/>
    </location>
</feature>
<dbReference type="STRING" id="1692.BMAGN_0184"/>
<dbReference type="eggNOG" id="COG0624">
    <property type="taxonomic scope" value="Bacteria"/>
</dbReference>
<keyword evidence="2 5" id="KW-0378">Hydrolase</keyword>
<dbReference type="RefSeq" id="WP_022859993.1">
    <property type="nucleotide sequence ID" value="NZ_JGZB01000004.1"/>
</dbReference>
<dbReference type="AlphaFoldDB" id="A0A087BB34"/>
<dbReference type="SUPFAM" id="SSF53187">
    <property type="entry name" value="Zn-dependent exopeptidases"/>
    <property type="match status" value="1"/>
</dbReference>
<dbReference type="GO" id="GO:0009089">
    <property type="term" value="P:lysine biosynthetic process via diaminopimelate"/>
    <property type="evidence" value="ECO:0007669"/>
    <property type="project" value="UniProtKB-UniRule"/>
</dbReference>
<dbReference type="GO" id="GO:0046872">
    <property type="term" value="F:metal ion binding"/>
    <property type="evidence" value="ECO:0007669"/>
    <property type="project" value="UniProtKB-KW"/>
</dbReference>
<dbReference type="PANTHER" id="PTHR43808:SF31">
    <property type="entry name" value="N-ACETYL-L-CITRULLINE DEACETYLASE"/>
    <property type="match status" value="1"/>
</dbReference>
<dbReference type="InterPro" id="IPR036264">
    <property type="entry name" value="Bact_exopeptidase_dim_dom"/>
</dbReference>
<proteinExistence type="predicted"/>
<evidence type="ECO:0000256" key="1">
    <source>
        <dbReference type="ARBA" id="ARBA00022723"/>
    </source>
</evidence>
<dbReference type="GO" id="GO:0008777">
    <property type="term" value="F:acetylornithine deacetylase activity"/>
    <property type="evidence" value="ECO:0007669"/>
    <property type="project" value="TreeGrafter"/>
</dbReference>
<evidence type="ECO:0000313" key="6">
    <source>
        <dbReference type="Proteomes" id="UP000029052"/>
    </source>
</evidence>
<protein>
    <recommendedName>
        <fullName evidence="3">Succinyl-diaminopimelate desuccinylase</fullName>
        <ecNumber evidence="3">3.5.1.18</ecNumber>
    </recommendedName>
</protein>
<dbReference type="Gene3D" id="3.40.630.10">
    <property type="entry name" value="Zn peptidases"/>
    <property type="match status" value="1"/>
</dbReference>
<dbReference type="GO" id="GO:0009014">
    <property type="term" value="F:succinyl-diaminopimelate desuccinylase activity"/>
    <property type="evidence" value="ECO:0007669"/>
    <property type="project" value="UniProtKB-UniRule"/>
</dbReference>
<dbReference type="Proteomes" id="UP000029052">
    <property type="component" value="Unassembled WGS sequence"/>
</dbReference>
<reference evidence="5 6" key="1">
    <citation type="submission" date="2014-03" db="EMBL/GenBank/DDBJ databases">
        <title>Genomics of Bifidobacteria.</title>
        <authorList>
            <person name="Ventura M."/>
            <person name="Milani C."/>
            <person name="Lugli G.A."/>
        </authorList>
    </citation>
    <scope>NUCLEOTIDE SEQUENCE [LARGE SCALE GENOMIC DNA]</scope>
    <source>
        <strain evidence="5 6">LMG 11591</strain>
    </source>
</reference>
<sequence>MTDQSNDFDFGMQAAPVHHNEGSHTLDFPKIDHDDTVVLLDNADKQAALNSLMEQIMNVQSVSGDETVLANMVEKFLKNLDYLETKRHGDTVVASTNFGKSQRVILCGHLDTVPIIGNFPPHWLAPGDARIRPDVARTHAGERIMWGRGAVDMKGSDAVMLYLAAVLNAPERVSYDITYVFYDHEEVEGSKNGLRKVIAAHPDWIQGDFAIIGEPTDTGIEGGCNGTMRFDVVLHGTAAHSARAWMGHNAIHDAAEVLNRLNQYEAQTIAVDGLEYREGLNATMISGGSGTNVIPEECRVHINYRFAPNKTLQEAKALMFGPDCEAQMGNGEHMVTGGVFQGFNIEMKDESESARPGLDAPLARSLAALVKGRTGTDPVAKLGWTDVARFSELGIPAVNLGAGSPLLAHKHDEQLPESDLLRMAQILEDWLR</sequence>
<comment type="caution">
    <text evidence="5">The sequence shown here is derived from an EMBL/GenBank/DDBJ whole genome shotgun (WGS) entry which is preliminary data.</text>
</comment>
<dbReference type="InterPro" id="IPR002933">
    <property type="entry name" value="Peptidase_M20"/>
</dbReference>
<name>A0A087BB34_9BIFI</name>
<gene>
    <name evidence="5" type="ORF">BMAGN_0184</name>
</gene>
<dbReference type="Gene3D" id="3.30.70.360">
    <property type="match status" value="1"/>
</dbReference>
<evidence type="ECO:0000256" key="3">
    <source>
        <dbReference type="NCBIfam" id="TIGR01900"/>
    </source>
</evidence>
<keyword evidence="1" id="KW-0479">Metal-binding</keyword>
<dbReference type="InterPro" id="IPR010174">
    <property type="entry name" value="Succinyl-DAP_deSuclase_DapE"/>
</dbReference>
<organism evidence="5 6">
    <name type="scientific">Bifidobacterium magnum</name>
    <dbReference type="NCBI Taxonomy" id="1692"/>
    <lineage>
        <taxon>Bacteria</taxon>
        <taxon>Bacillati</taxon>
        <taxon>Actinomycetota</taxon>
        <taxon>Actinomycetes</taxon>
        <taxon>Bifidobacteriales</taxon>
        <taxon>Bifidobacteriaceae</taxon>
        <taxon>Bifidobacterium</taxon>
    </lineage>
</organism>
<dbReference type="EMBL" id="JGZB01000004">
    <property type="protein sequence ID" value="KFI68234.1"/>
    <property type="molecule type" value="Genomic_DNA"/>
</dbReference>
<dbReference type="InterPro" id="IPR011650">
    <property type="entry name" value="Peptidase_M20_dimer"/>
</dbReference>